<proteinExistence type="predicted"/>
<gene>
    <name evidence="1" type="ORF">Ga0080559_TMP2375</name>
</gene>
<evidence type="ECO:0000313" key="1">
    <source>
        <dbReference type="EMBL" id="APX23171.1"/>
    </source>
</evidence>
<sequence length="120" mass="12784">MTPEDSTSLHPSFLVAVNDPLVALDITTTLGEAHPGARIATAEDRPSAQALLAQMPRLALAVVSLSPKDAVSSDFGQALRQTGARLVLMGLDAEEHGEADGYEVLHRPFRTEDLLALISR</sequence>
<accession>A0A1U7D4T8</accession>
<evidence type="ECO:0008006" key="3">
    <source>
        <dbReference type="Google" id="ProtNLM"/>
    </source>
</evidence>
<keyword evidence="2" id="KW-1185">Reference proteome</keyword>
<dbReference type="KEGG" id="tpro:Ga0080559_TMP2375"/>
<evidence type="ECO:0000313" key="2">
    <source>
        <dbReference type="Proteomes" id="UP000186559"/>
    </source>
</evidence>
<dbReference type="AlphaFoldDB" id="A0A1U7D4T8"/>
<name>A0A1U7D4T8_9RHOB</name>
<protein>
    <recommendedName>
        <fullName evidence="3">Response regulatory domain-containing protein</fullName>
    </recommendedName>
</protein>
<dbReference type="Proteomes" id="UP000186559">
    <property type="component" value="Chromosome"/>
</dbReference>
<dbReference type="EMBL" id="CP014796">
    <property type="protein sequence ID" value="APX23171.1"/>
    <property type="molecule type" value="Genomic_DNA"/>
</dbReference>
<dbReference type="Gene3D" id="3.40.50.2300">
    <property type="match status" value="1"/>
</dbReference>
<reference evidence="1 2" key="1">
    <citation type="submission" date="2016-03" db="EMBL/GenBank/DDBJ databases">
        <title>Deep-sea bacteria in the southern Pacific.</title>
        <authorList>
            <person name="Tang K."/>
        </authorList>
    </citation>
    <scope>NUCLEOTIDE SEQUENCE [LARGE SCALE GENOMIC DNA]</scope>
    <source>
        <strain evidence="1 2">JLT2016</strain>
    </source>
</reference>
<organism evidence="1 2">
    <name type="scientific">Salipiger profundus</name>
    <dbReference type="NCBI Taxonomy" id="1229727"/>
    <lineage>
        <taxon>Bacteria</taxon>
        <taxon>Pseudomonadati</taxon>
        <taxon>Pseudomonadota</taxon>
        <taxon>Alphaproteobacteria</taxon>
        <taxon>Rhodobacterales</taxon>
        <taxon>Roseobacteraceae</taxon>
        <taxon>Salipiger</taxon>
    </lineage>
</organism>